<feature type="domain" description="SET" evidence="2">
    <location>
        <begin position="88"/>
        <end position="244"/>
    </location>
</feature>
<dbReference type="SMART" id="SM00317">
    <property type="entry name" value="SET"/>
    <property type="match status" value="1"/>
</dbReference>
<feature type="compositionally biased region" description="Polar residues" evidence="1">
    <location>
        <begin position="7"/>
        <end position="26"/>
    </location>
</feature>
<dbReference type="Pfam" id="PF00856">
    <property type="entry name" value="SET"/>
    <property type="match status" value="1"/>
</dbReference>
<feature type="region of interest" description="Disordered" evidence="1">
    <location>
        <begin position="1"/>
        <end position="63"/>
    </location>
</feature>
<dbReference type="AlphaFoldDB" id="A0A8E2JFJ8"/>
<dbReference type="OrthoDB" id="265717at2759"/>
<protein>
    <submittedName>
        <fullName evidence="3">SET domain-containing protein</fullName>
    </submittedName>
</protein>
<dbReference type="CDD" id="cd20071">
    <property type="entry name" value="SET_SMYD"/>
    <property type="match status" value="1"/>
</dbReference>
<name>A0A8E2JFJ8_9PEZI</name>
<sequence length="391" mass="44145">MDRDATEMSNLTASMGQVHLGNSTPTRAKMWAGARRKNYRGGKKVRSQRHAPSPPRSKPSIDTDFTIFDTKSTYPGSNSTTSSGDPAPLCEIRPSPTAGYGLFATTSLPRGTRIFSESPLMVMPPDFDNDIDELYTAFRTLSMEAQASILSLFAMEDSVSASFRAYISSLIEHYQRNPSPELYAHFLEAAEQHKLGSALFPIAARLNHSCLPNTNVSFNHAIVQLTVHAMRDIDADEELKYTYLGSKTWYTSREQRQGMCENWGFQCECKACREGEEGERHDRVRGKLLTNQGRLQWMEQRASAEALEMCLESIVFLEQEEGGKEVARLRRKAAELCHALRRDKAALLHAHKGLITAQTCLGKDNPEFRDYEIFVQKMREDIQYSEAKARR</sequence>
<dbReference type="Gene3D" id="2.170.270.10">
    <property type="entry name" value="SET domain"/>
    <property type="match status" value="1"/>
</dbReference>
<accession>A0A8E2JFJ8</accession>
<dbReference type="Proteomes" id="UP000250266">
    <property type="component" value="Unassembled WGS sequence"/>
</dbReference>
<evidence type="ECO:0000313" key="3">
    <source>
        <dbReference type="EMBL" id="OCK80795.1"/>
    </source>
</evidence>
<dbReference type="InterPro" id="IPR053185">
    <property type="entry name" value="SET_domain_protein"/>
</dbReference>
<dbReference type="PANTHER" id="PTHR47332">
    <property type="entry name" value="SET DOMAIN-CONTAINING PROTEIN 5"/>
    <property type="match status" value="1"/>
</dbReference>
<dbReference type="PROSITE" id="PS50280">
    <property type="entry name" value="SET"/>
    <property type="match status" value="1"/>
</dbReference>
<organism evidence="3 4">
    <name type="scientific">Lepidopterella palustris CBS 459.81</name>
    <dbReference type="NCBI Taxonomy" id="1314670"/>
    <lineage>
        <taxon>Eukaryota</taxon>
        <taxon>Fungi</taxon>
        <taxon>Dikarya</taxon>
        <taxon>Ascomycota</taxon>
        <taxon>Pezizomycotina</taxon>
        <taxon>Dothideomycetes</taxon>
        <taxon>Pleosporomycetidae</taxon>
        <taxon>Mytilinidiales</taxon>
        <taxon>Argynnaceae</taxon>
        <taxon>Lepidopterella</taxon>
    </lineage>
</organism>
<keyword evidence="4" id="KW-1185">Reference proteome</keyword>
<dbReference type="PANTHER" id="PTHR47332:SF2">
    <property type="entry name" value="SET-6"/>
    <property type="match status" value="1"/>
</dbReference>
<evidence type="ECO:0000256" key="1">
    <source>
        <dbReference type="SAM" id="MobiDB-lite"/>
    </source>
</evidence>
<feature type="compositionally biased region" description="Basic residues" evidence="1">
    <location>
        <begin position="34"/>
        <end position="49"/>
    </location>
</feature>
<proteinExistence type="predicted"/>
<dbReference type="SUPFAM" id="SSF82199">
    <property type="entry name" value="SET domain"/>
    <property type="match status" value="1"/>
</dbReference>
<gene>
    <name evidence="3" type="ORF">K432DRAFT_352348</name>
</gene>
<dbReference type="EMBL" id="KV744945">
    <property type="protein sequence ID" value="OCK80795.1"/>
    <property type="molecule type" value="Genomic_DNA"/>
</dbReference>
<evidence type="ECO:0000313" key="4">
    <source>
        <dbReference type="Proteomes" id="UP000250266"/>
    </source>
</evidence>
<dbReference type="InterPro" id="IPR001214">
    <property type="entry name" value="SET_dom"/>
</dbReference>
<reference evidence="3 4" key="1">
    <citation type="journal article" date="2016" name="Nat. Commun.">
        <title>Ectomycorrhizal ecology is imprinted in the genome of the dominant symbiotic fungus Cenococcum geophilum.</title>
        <authorList>
            <consortium name="DOE Joint Genome Institute"/>
            <person name="Peter M."/>
            <person name="Kohler A."/>
            <person name="Ohm R.A."/>
            <person name="Kuo A."/>
            <person name="Krutzmann J."/>
            <person name="Morin E."/>
            <person name="Arend M."/>
            <person name="Barry K.W."/>
            <person name="Binder M."/>
            <person name="Choi C."/>
            <person name="Clum A."/>
            <person name="Copeland A."/>
            <person name="Grisel N."/>
            <person name="Haridas S."/>
            <person name="Kipfer T."/>
            <person name="LaButti K."/>
            <person name="Lindquist E."/>
            <person name="Lipzen A."/>
            <person name="Maire R."/>
            <person name="Meier B."/>
            <person name="Mihaltcheva S."/>
            <person name="Molinier V."/>
            <person name="Murat C."/>
            <person name="Poggeler S."/>
            <person name="Quandt C.A."/>
            <person name="Sperisen C."/>
            <person name="Tritt A."/>
            <person name="Tisserant E."/>
            <person name="Crous P.W."/>
            <person name="Henrissat B."/>
            <person name="Nehls U."/>
            <person name="Egli S."/>
            <person name="Spatafora J.W."/>
            <person name="Grigoriev I.V."/>
            <person name="Martin F.M."/>
        </authorList>
    </citation>
    <scope>NUCLEOTIDE SEQUENCE [LARGE SCALE GENOMIC DNA]</scope>
    <source>
        <strain evidence="3 4">CBS 459.81</strain>
    </source>
</reference>
<evidence type="ECO:0000259" key="2">
    <source>
        <dbReference type="PROSITE" id="PS50280"/>
    </source>
</evidence>
<dbReference type="InterPro" id="IPR046341">
    <property type="entry name" value="SET_dom_sf"/>
</dbReference>